<dbReference type="GO" id="GO:0000145">
    <property type="term" value="C:exocyst"/>
    <property type="evidence" value="ECO:0007669"/>
    <property type="project" value="InterPro"/>
</dbReference>
<keyword evidence="3" id="KW-0268">Exocytosis</keyword>
<reference evidence="6" key="1">
    <citation type="submission" date="2023-12" db="EMBL/GenBank/DDBJ databases">
        <title>Genome assembly of Anisodus tanguticus.</title>
        <authorList>
            <person name="Wang Y.-J."/>
        </authorList>
    </citation>
    <scope>NUCLEOTIDE SEQUENCE</scope>
    <source>
        <strain evidence="6">KB-2021</strain>
        <tissue evidence="6">Leaf</tissue>
    </source>
</reference>
<dbReference type="PANTHER" id="PTHR12542:SF135">
    <property type="entry name" value="EXOCYST COMPLEX COMPONENT EXO70A3-RELATED"/>
    <property type="match status" value="1"/>
</dbReference>
<feature type="compositionally biased region" description="Polar residues" evidence="4">
    <location>
        <begin position="157"/>
        <end position="170"/>
    </location>
</feature>
<comment type="similarity">
    <text evidence="1 3">Belongs to the EXO70 family.</text>
</comment>
<evidence type="ECO:0000259" key="5">
    <source>
        <dbReference type="Pfam" id="PF03081"/>
    </source>
</evidence>
<sequence>MELGHQLTAIGCLCTADNAPVMSPEGAPTEGTPASSTGIAIRTHSIWKAHENIDKTLKVAESILAQFDLARQTEAKILRGPHEDLESYLEAVNQLRSIVKFFSSTKGIKSSIGMINHASSLLAKAVLKLEEEFRQLLTLYSKPVEPDRLFDCLPQSLRPSTGSPSKSDGTGTKEHQRSLETVVYHPPALIPPRILPLLHELAQQMIQAGHQQQLYTIYNLRKLGMERLGKEDVQKMQWEVLEAKIGNWIHFMRISVKLLFAAEKKVSDQIFEGQDSLRDQCFAEVTGNSVAVLLSFGEAIAKSKRSPEKLFVLLDMYEIMRELQSEMDIIFGSQYCSEMREAAKVLTDRLAETAQETFVDFEEAVEKDATKTCVLDGTSKARVYSLVISQYYILTVDSYQSTLKQLFGDADDGHSKDQLGVVTTRILHAVQSNLDGKSKQYKDPALTQTFSDE</sequence>
<evidence type="ECO:0000256" key="3">
    <source>
        <dbReference type="RuleBase" id="RU365026"/>
    </source>
</evidence>
<dbReference type="GO" id="GO:0006887">
    <property type="term" value="P:exocytosis"/>
    <property type="evidence" value="ECO:0007669"/>
    <property type="project" value="UniProtKB-KW"/>
</dbReference>
<keyword evidence="7" id="KW-1185">Reference proteome</keyword>
<dbReference type="InterPro" id="IPR004140">
    <property type="entry name" value="Exo70"/>
</dbReference>
<dbReference type="EMBL" id="JAVYJV010000002">
    <property type="protein sequence ID" value="KAK4377781.1"/>
    <property type="molecule type" value="Genomic_DNA"/>
</dbReference>
<dbReference type="GO" id="GO:0005546">
    <property type="term" value="F:phosphatidylinositol-4,5-bisphosphate binding"/>
    <property type="evidence" value="ECO:0007669"/>
    <property type="project" value="InterPro"/>
</dbReference>
<proteinExistence type="inferred from homology"/>
<protein>
    <recommendedName>
        <fullName evidence="3">Exocyst subunit Exo70 family protein</fullName>
    </recommendedName>
</protein>
<dbReference type="Gene3D" id="1.20.1280.170">
    <property type="entry name" value="Exocyst complex component Exo70"/>
    <property type="match status" value="1"/>
</dbReference>
<dbReference type="Proteomes" id="UP001291623">
    <property type="component" value="Unassembled WGS sequence"/>
</dbReference>
<dbReference type="InterPro" id="IPR016159">
    <property type="entry name" value="Cullin_repeat-like_dom_sf"/>
</dbReference>
<feature type="domain" description="Exocyst complex subunit Exo70 C-terminal" evidence="5">
    <location>
        <begin position="247"/>
        <end position="450"/>
    </location>
</feature>
<accession>A0AAE1SZY4</accession>
<comment type="caution">
    <text evidence="6">The sequence shown here is derived from an EMBL/GenBank/DDBJ whole genome shotgun (WGS) entry which is preliminary data.</text>
</comment>
<dbReference type="Pfam" id="PF20669">
    <property type="entry name" value="Exo70_N"/>
    <property type="match status" value="1"/>
</dbReference>
<organism evidence="6 7">
    <name type="scientific">Anisodus tanguticus</name>
    <dbReference type="NCBI Taxonomy" id="243964"/>
    <lineage>
        <taxon>Eukaryota</taxon>
        <taxon>Viridiplantae</taxon>
        <taxon>Streptophyta</taxon>
        <taxon>Embryophyta</taxon>
        <taxon>Tracheophyta</taxon>
        <taxon>Spermatophyta</taxon>
        <taxon>Magnoliopsida</taxon>
        <taxon>eudicotyledons</taxon>
        <taxon>Gunneridae</taxon>
        <taxon>Pentapetalae</taxon>
        <taxon>asterids</taxon>
        <taxon>lamiids</taxon>
        <taxon>Solanales</taxon>
        <taxon>Solanaceae</taxon>
        <taxon>Solanoideae</taxon>
        <taxon>Hyoscyameae</taxon>
        <taxon>Anisodus</taxon>
    </lineage>
</organism>
<dbReference type="GO" id="GO:0015031">
    <property type="term" value="P:protein transport"/>
    <property type="evidence" value="ECO:0007669"/>
    <property type="project" value="UniProtKB-KW"/>
</dbReference>
<evidence type="ECO:0000256" key="4">
    <source>
        <dbReference type="SAM" id="MobiDB-lite"/>
    </source>
</evidence>
<keyword evidence="2 3" id="KW-0813">Transport</keyword>
<feature type="region of interest" description="Disordered" evidence="4">
    <location>
        <begin position="153"/>
        <end position="176"/>
    </location>
</feature>
<name>A0AAE1SZY4_9SOLA</name>
<dbReference type="SUPFAM" id="SSF74788">
    <property type="entry name" value="Cullin repeat-like"/>
    <property type="match status" value="1"/>
</dbReference>
<evidence type="ECO:0000256" key="2">
    <source>
        <dbReference type="ARBA" id="ARBA00022448"/>
    </source>
</evidence>
<comment type="function">
    <text evidence="3">Component of the exocyst complex.</text>
</comment>
<keyword evidence="3" id="KW-0653">Protein transport</keyword>
<dbReference type="Pfam" id="PF03081">
    <property type="entry name" value="Exo70_C"/>
    <property type="match status" value="1"/>
</dbReference>
<dbReference type="PANTHER" id="PTHR12542">
    <property type="entry name" value="EXOCYST COMPLEX PROTEIN EXO70"/>
    <property type="match status" value="1"/>
</dbReference>
<evidence type="ECO:0000256" key="1">
    <source>
        <dbReference type="ARBA" id="ARBA00006756"/>
    </source>
</evidence>
<evidence type="ECO:0000313" key="7">
    <source>
        <dbReference type="Proteomes" id="UP001291623"/>
    </source>
</evidence>
<evidence type="ECO:0000313" key="6">
    <source>
        <dbReference type="EMBL" id="KAK4377781.1"/>
    </source>
</evidence>
<gene>
    <name evidence="6" type="ORF">RND71_004077</name>
</gene>
<dbReference type="InterPro" id="IPR046364">
    <property type="entry name" value="Exo70_C"/>
</dbReference>
<dbReference type="AlphaFoldDB" id="A0AAE1SZY4"/>